<dbReference type="GO" id="GO:0016491">
    <property type="term" value="F:oxidoreductase activity"/>
    <property type="evidence" value="ECO:0007669"/>
    <property type="project" value="UniProtKB-KW"/>
</dbReference>
<dbReference type="RefSeq" id="WP_076461987.1">
    <property type="nucleotide sequence ID" value="NZ_FTMN01000002.1"/>
</dbReference>
<name>A0A1N6QGP0_9GAMM</name>
<dbReference type="Gene3D" id="3.50.50.60">
    <property type="entry name" value="FAD/NAD(P)-binding domain"/>
    <property type="match status" value="1"/>
</dbReference>
<keyword evidence="4" id="KW-1185">Reference proteome</keyword>
<proteinExistence type="predicted"/>
<dbReference type="PANTHER" id="PTHR43747:SF5">
    <property type="entry name" value="FAD-BINDING DOMAIN-CONTAINING PROTEIN"/>
    <property type="match status" value="1"/>
</dbReference>
<organism evidence="3 4">
    <name type="scientific">Marinobacterium stanieri</name>
    <dbReference type="NCBI Taxonomy" id="49186"/>
    <lineage>
        <taxon>Bacteria</taxon>
        <taxon>Pseudomonadati</taxon>
        <taxon>Pseudomonadota</taxon>
        <taxon>Gammaproteobacteria</taxon>
        <taxon>Oceanospirillales</taxon>
        <taxon>Oceanospirillaceae</taxon>
        <taxon>Marinobacterium</taxon>
    </lineage>
</organism>
<evidence type="ECO:0000256" key="1">
    <source>
        <dbReference type="ARBA" id="ARBA00023002"/>
    </source>
</evidence>
<dbReference type="InterPro" id="IPR002938">
    <property type="entry name" value="FAD-bd"/>
</dbReference>
<dbReference type="STRING" id="49186.SAMN05421647_102489"/>
<dbReference type="AlphaFoldDB" id="A0A1N6QGP0"/>
<dbReference type="Pfam" id="PF01494">
    <property type="entry name" value="FAD_binding_3"/>
    <property type="match status" value="1"/>
</dbReference>
<accession>A0A1N6QGP0</accession>
<protein>
    <submittedName>
        <fullName evidence="3">Dehydrogenase (Flavoprotein)</fullName>
    </submittedName>
</protein>
<keyword evidence="1" id="KW-0560">Oxidoreductase</keyword>
<dbReference type="PRINTS" id="PR00420">
    <property type="entry name" value="RNGMNOXGNASE"/>
</dbReference>
<gene>
    <name evidence="3" type="ORF">SAMN05421647_102489</name>
</gene>
<feature type="domain" description="FAD-binding" evidence="2">
    <location>
        <begin position="3"/>
        <end position="288"/>
    </location>
</feature>
<dbReference type="Proteomes" id="UP000186895">
    <property type="component" value="Unassembled WGS sequence"/>
</dbReference>
<evidence type="ECO:0000259" key="2">
    <source>
        <dbReference type="Pfam" id="PF01494"/>
    </source>
</evidence>
<dbReference type="PANTHER" id="PTHR43747">
    <property type="entry name" value="FAD-BINDING PROTEIN"/>
    <property type="match status" value="1"/>
</dbReference>
<dbReference type="InterPro" id="IPR050816">
    <property type="entry name" value="Flavin-dep_Halogenase_NPB"/>
</dbReference>
<dbReference type="EMBL" id="FTMN01000002">
    <property type="protein sequence ID" value="SIQ15682.1"/>
    <property type="molecule type" value="Genomic_DNA"/>
</dbReference>
<dbReference type="SUPFAM" id="SSF51905">
    <property type="entry name" value="FAD/NAD(P)-binding domain"/>
    <property type="match status" value="1"/>
</dbReference>
<dbReference type="Gene3D" id="3.30.9.100">
    <property type="match status" value="1"/>
</dbReference>
<evidence type="ECO:0000313" key="3">
    <source>
        <dbReference type="EMBL" id="SIQ15682.1"/>
    </source>
</evidence>
<sequence length="442" mass="48059">MADTDILILGGGPAGGAVALGLRRLGYSVSVVSEPRPFDAVEGSSDRAVQGMQAAGFKHALQALAAPSPRQVTWNGETSAANTERLIPRQPFDRGLLQDLAEQGVDVVQGRVHNCQEHEGAFTADVALTDGGELQLRAPFLVEARGRAAPAAGVSRVKGTQTVSLLQYWQGEEAEPKTAVESFEDGWAWMAMRADGRRYLQLTLDVASANLPPKRELDDWCRARLERLEQSAPFMAGAKPVGSIYARTSSPVLCERSAGDNWIRVGDAAMAVDPLSGNGIFQALSSALQAPAVVNTLIQNPERAELAKAFHEARIEGLFYRFARIGRDFYAQESQWPDRPFWQARRQWPDAEPLHIEVTPEVVTTGMRPVVENGLITEAHVVITPDQPLGIWHLNGLPLAPLLDAVRAEPERAAAEVLADHIGNDKGPLLANWMRQQGWLSA</sequence>
<dbReference type="eggNOG" id="COG0644">
    <property type="taxonomic scope" value="Bacteria"/>
</dbReference>
<dbReference type="InterPro" id="IPR036188">
    <property type="entry name" value="FAD/NAD-bd_sf"/>
</dbReference>
<dbReference type="GO" id="GO:0071949">
    <property type="term" value="F:FAD binding"/>
    <property type="evidence" value="ECO:0007669"/>
    <property type="project" value="InterPro"/>
</dbReference>
<evidence type="ECO:0000313" key="4">
    <source>
        <dbReference type="Proteomes" id="UP000186895"/>
    </source>
</evidence>
<reference evidence="3 4" key="1">
    <citation type="submission" date="2017-01" db="EMBL/GenBank/DDBJ databases">
        <authorList>
            <person name="Mah S.A."/>
            <person name="Swanson W.J."/>
            <person name="Moy G.W."/>
            <person name="Vacquier V.D."/>
        </authorList>
    </citation>
    <scope>NUCLEOTIDE SEQUENCE [LARGE SCALE GENOMIC DNA]</scope>
    <source>
        <strain evidence="3 4">DSM 7027</strain>
    </source>
</reference>